<dbReference type="PANTHER" id="PTHR43179:SF7">
    <property type="entry name" value="RHAMNOSYLTRANSFERASE WBBL"/>
    <property type="match status" value="1"/>
</dbReference>
<dbReference type="OrthoDB" id="9771846at2"/>
<reference evidence="4" key="1">
    <citation type="submission" date="2017-04" db="EMBL/GenBank/DDBJ databases">
        <title>Function of individual gut microbiota members based on whole genome sequencing of pure cultures obtained from chicken caecum.</title>
        <authorList>
            <person name="Medvecky M."/>
            <person name="Cejkova D."/>
            <person name="Polansky O."/>
            <person name="Karasova D."/>
            <person name="Kubasova T."/>
            <person name="Cizek A."/>
            <person name="Rychlik I."/>
        </authorList>
    </citation>
    <scope>NUCLEOTIDE SEQUENCE [LARGE SCALE GENOMIC DNA]</scope>
    <source>
        <strain evidence="4">An90</strain>
    </source>
</reference>
<sequence length="317" mass="35870">MEISVIIVSMNNYEMLSGCLDSIRTHTSTSYEVFVVAYLFSPENLQHLRQNYPWAQIIESNEIRGFSANNNLALRKATGKYCFVLNDDTKIESDVITSLAATFDQLPSETAVVSPRLLFADHSLQYCGRPEINWKTYVLAQLGLWREKTAESPYTNRTGIFRTYNLVGAAFMIKTNIFRQMGFFDEYYFFCPEDIALSTALNRRGYFCYVNASVELIHYEGCSGKTHISQIKTATAPAGEKGVIRFLSGPSVVLYIFLTCFACVIAVLRSLKYRIQSKVSGDNASIMSAANRNVAAALLTRKTPKEIFVKYYNRIKH</sequence>
<comment type="caution">
    <text evidence="3">The sequence shown here is derived from an EMBL/GenBank/DDBJ whole genome shotgun (WGS) entry which is preliminary data.</text>
</comment>
<feature type="transmembrane region" description="Helical" evidence="1">
    <location>
        <begin position="252"/>
        <end position="271"/>
    </location>
</feature>
<evidence type="ECO:0000256" key="1">
    <source>
        <dbReference type="SAM" id="Phobius"/>
    </source>
</evidence>
<dbReference type="Proteomes" id="UP000195772">
    <property type="component" value="Unassembled WGS sequence"/>
</dbReference>
<gene>
    <name evidence="3" type="ORF">B5G41_11560</name>
</gene>
<dbReference type="InterPro" id="IPR001173">
    <property type="entry name" value="Glyco_trans_2-like"/>
</dbReference>
<keyword evidence="1" id="KW-0472">Membrane</keyword>
<proteinExistence type="predicted"/>
<dbReference type="RefSeq" id="WP_087403048.1">
    <property type="nucleotide sequence ID" value="NZ_NFHB01000007.1"/>
</dbReference>
<dbReference type="Gene3D" id="3.90.550.10">
    <property type="entry name" value="Spore Coat Polysaccharide Biosynthesis Protein SpsA, Chain A"/>
    <property type="match status" value="1"/>
</dbReference>
<organism evidence="3 4">
    <name type="scientific">Alistipes onderdonkii</name>
    <dbReference type="NCBI Taxonomy" id="328813"/>
    <lineage>
        <taxon>Bacteria</taxon>
        <taxon>Pseudomonadati</taxon>
        <taxon>Bacteroidota</taxon>
        <taxon>Bacteroidia</taxon>
        <taxon>Bacteroidales</taxon>
        <taxon>Rikenellaceae</taxon>
        <taxon>Alistipes</taxon>
    </lineage>
</organism>
<accession>A0A1Y3QSK2</accession>
<keyword evidence="1" id="KW-0812">Transmembrane</keyword>
<dbReference type="InterPro" id="IPR029044">
    <property type="entry name" value="Nucleotide-diphossugar_trans"/>
</dbReference>
<dbReference type="AlphaFoldDB" id="A0A1Y3QSK2"/>
<dbReference type="Pfam" id="PF00535">
    <property type="entry name" value="Glycos_transf_2"/>
    <property type="match status" value="1"/>
</dbReference>
<evidence type="ECO:0000313" key="3">
    <source>
        <dbReference type="EMBL" id="OUN02671.1"/>
    </source>
</evidence>
<keyword evidence="1" id="KW-1133">Transmembrane helix</keyword>
<protein>
    <recommendedName>
        <fullName evidence="2">Glycosyltransferase 2-like domain-containing protein</fullName>
    </recommendedName>
</protein>
<dbReference type="EMBL" id="NFHB01000007">
    <property type="protein sequence ID" value="OUN02671.1"/>
    <property type="molecule type" value="Genomic_DNA"/>
</dbReference>
<dbReference type="PANTHER" id="PTHR43179">
    <property type="entry name" value="RHAMNOSYLTRANSFERASE WBBL"/>
    <property type="match status" value="1"/>
</dbReference>
<name>A0A1Y3QSK2_9BACT</name>
<evidence type="ECO:0000313" key="4">
    <source>
        <dbReference type="Proteomes" id="UP000195772"/>
    </source>
</evidence>
<evidence type="ECO:0000259" key="2">
    <source>
        <dbReference type="Pfam" id="PF00535"/>
    </source>
</evidence>
<dbReference type="SUPFAM" id="SSF53448">
    <property type="entry name" value="Nucleotide-diphospho-sugar transferases"/>
    <property type="match status" value="1"/>
</dbReference>
<feature type="domain" description="Glycosyltransferase 2-like" evidence="2">
    <location>
        <begin position="4"/>
        <end position="116"/>
    </location>
</feature>